<dbReference type="PANTHER" id="PTHR35936:SF25">
    <property type="entry name" value="ABC TRANSPORTER SUBSTRATE-BINDING PROTEIN"/>
    <property type="match status" value="1"/>
</dbReference>
<dbReference type="Proteomes" id="UP001501321">
    <property type="component" value="Unassembled WGS sequence"/>
</dbReference>
<dbReference type="SMART" id="SM00062">
    <property type="entry name" value="PBPb"/>
    <property type="match status" value="1"/>
</dbReference>
<feature type="chain" id="PRO_5045667256" description="Solute-binding protein family 3/N-terminal domain-containing protein" evidence="3">
    <location>
        <begin position="24"/>
        <end position="248"/>
    </location>
</feature>
<feature type="domain" description="Solute-binding protein family 3/N-terminal" evidence="4">
    <location>
        <begin position="25"/>
        <end position="244"/>
    </location>
</feature>
<proteinExistence type="inferred from homology"/>
<evidence type="ECO:0000256" key="3">
    <source>
        <dbReference type="SAM" id="SignalP"/>
    </source>
</evidence>
<protein>
    <recommendedName>
        <fullName evidence="4">Solute-binding protein family 3/N-terminal domain-containing protein</fullName>
    </recommendedName>
</protein>
<dbReference type="PANTHER" id="PTHR35936">
    <property type="entry name" value="MEMBRANE-BOUND LYTIC MUREIN TRANSGLYCOSYLASE F"/>
    <property type="match status" value="1"/>
</dbReference>
<organism evidence="5 6">
    <name type="scientific">Pseudaeromonas paramecii</name>
    <dbReference type="NCBI Taxonomy" id="2138166"/>
    <lineage>
        <taxon>Bacteria</taxon>
        <taxon>Pseudomonadati</taxon>
        <taxon>Pseudomonadota</taxon>
        <taxon>Gammaproteobacteria</taxon>
        <taxon>Aeromonadales</taxon>
        <taxon>Aeromonadaceae</taxon>
        <taxon>Pseudaeromonas</taxon>
    </lineage>
</organism>
<reference evidence="6" key="1">
    <citation type="journal article" date="2019" name="Int. J. Syst. Evol. Microbiol.">
        <title>The Global Catalogue of Microorganisms (GCM) 10K type strain sequencing project: providing services to taxonomists for standard genome sequencing and annotation.</title>
        <authorList>
            <consortium name="The Broad Institute Genomics Platform"/>
            <consortium name="The Broad Institute Genome Sequencing Center for Infectious Disease"/>
            <person name="Wu L."/>
            <person name="Ma J."/>
        </authorList>
    </citation>
    <scope>NUCLEOTIDE SEQUENCE [LARGE SCALE GENOMIC DNA]</scope>
    <source>
        <strain evidence="6">JCM 32226</strain>
    </source>
</reference>
<evidence type="ECO:0000259" key="4">
    <source>
        <dbReference type="SMART" id="SM00062"/>
    </source>
</evidence>
<evidence type="ECO:0000256" key="1">
    <source>
        <dbReference type="ARBA" id="ARBA00010333"/>
    </source>
</evidence>
<evidence type="ECO:0000256" key="2">
    <source>
        <dbReference type="ARBA" id="ARBA00022729"/>
    </source>
</evidence>
<name>A0ABP8Q058_9GAMM</name>
<accession>A0ABP8Q058</accession>
<dbReference type="InterPro" id="IPR001638">
    <property type="entry name" value="Solute-binding_3/MltF_N"/>
</dbReference>
<dbReference type="Gene3D" id="3.40.190.10">
    <property type="entry name" value="Periplasmic binding protein-like II"/>
    <property type="match status" value="2"/>
</dbReference>
<sequence length="248" mass="27962">MRALRAVILLCCLLLGWSAVCQAAPLRVVVNHAPPYRIVEPPYFSGYYIDLLKLAAAEAGLEVEFISVPLKRAFQMLALGEADLLLGPNRTPEREAFLVFLQEAPFPAEDKVFVVAHAGNLIRNLADLQHKRLDVLAGAVYHPDIDRASSLDKHELKTYEQGLQRLLRDRSDVVILPEAQADWLIHSLQLPLLKSPFHLRGSPSFMAWSRVTFDAERAQRLTLAMQRVLAGPQGLGIRRQYFHLQTRQ</sequence>
<keyword evidence="2 3" id="KW-0732">Signal</keyword>
<evidence type="ECO:0000313" key="6">
    <source>
        <dbReference type="Proteomes" id="UP001501321"/>
    </source>
</evidence>
<comment type="caution">
    <text evidence="5">The sequence shown here is derived from an EMBL/GenBank/DDBJ whole genome shotgun (WGS) entry which is preliminary data.</text>
</comment>
<evidence type="ECO:0000313" key="5">
    <source>
        <dbReference type="EMBL" id="GAA4494495.1"/>
    </source>
</evidence>
<feature type="signal peptide" evidence="3">
    <location>
        <begin position="1"/>
        <end position="23"/>
    </location>
</feature>
<comment type="similarity">
    <text evidence="1">Belongs to the bacterial solute-binding protein 3 family.</text>
</comment>
<gene>
    <name evidence="5" type="ORF">GCM10023095_06180</name>
</gene>
<dbReference type="Pfam" id="PF00497">
    <property type="entry name" value="SBP_bac_3"/>
    <property type="match status" value="1"/>
</dbReference>
<keyword evidence="6" id="KW-1185">Reference proteome</keyword>
<dbReference type="EMBL" id="BAABFC010000003">
    <property type="protein sequence ID" value="GAA4494495.1"/>
    <property type="molecule type" value="Genomic_DNA"/>
</dbReference>
<dbReference type="RefSeq" id="WP_345009950.1">
    <property type="nucleotide sequence ID" value="NZ_BAABFC010000003.1"/>
</dbReference>
<dbReference type="SUPFAM" id="SSF53850">
    <property type="entry name" value="Periplasmic binding protein-like II"/>
    <property type="match status" value="1"/>
</dbReference>